<evidence type="ECO:0000259" key="8">
    <source>
        <dbReference type="Pfam" id="PF08335"/>
    </source>
</evidence>
<dbReference type="Proteomes" id="UP000216300">
    <property type="component" value="Unassembled WGS sequence"/>
</dbReference>
<keyword evidence="6" id="KW-0511">Multifunctional enzyme</keyword>
<dbReference type="Pfam" id="PF03710">
    <property type="entry name" value="GlnE"/>
    <property type="match status" value="2"/>
</dbReference>
<evidence type="ECO:0000259" key="7">
    <source>
        <dbReference type="Pfam" id="PF03710"/>
    </source>
</evidence>
<dbReference type="SUPFAM" id="SSF81593">
    <property type="entry name" value="Nucleotidyltransferase substrate binding subunit/domain"/>
    <property type="match status" value="2"/>
</dbReference>
<protein>
    <submittedName>
        <fullName evidence="9">Bifunctional glutamine-synthetase adenylyltransferase/deadenyltransferase</fullName>
    </submittedName>
</protein>
<dbReference type="GO" id="GO:0005829">
    <property type="term" value="C:cytosol"/>
    <property type="evidence" value="ECO:0007669"/>
    <property type="project" value="TreeGrafter"/>
</dbReference>
<keyword evidence="1 9" id="KW-0808">Transferase</keyword>
<dbReference type="GO" id="GO:0005524">
    <property type="term" value="F:ATP binding"/>
    <property type="evidence" value="ECO:0007669"/>
    <property type="project" value="UniProtKB-KW"/>
</dbReference>
<gene>
    <name evidence="9" type="ORF">CGZ91_09535</name>
</gene>
<dbReference type="GO" id="GO:0008882">
    <property type="term" value="F:[glutamate-ammonia-ligase] adenylyltransferase activity"/>
    <property type="evidence" value="ECO:0007669"/>
    <property type="project" value="InterPro"/>
</dbReference>
<dbReference type="InterPro" id="IPR023057">
    <property type="entry name" value="GlnE"/>
</dbReference>
<keyword evidence="2 9" id="KW-0548">Nucleotidyltransferase</keyword>
<dbReference type="CDD" id="cd05401">
    <property type="entry name" value="NT_GlnE_GlnD_like"/>
    <property type="match status" value="2"/>
</dbReference>
<proteinExistence type="predicted"/>
<organism evidence="9 10">
    <name type="scientific">Parenemella sanctibonifatiensis</name>
    <dbReference type="NCBI Taxonomy" id="2016505"/>
    <lineage>
        <taxon>Bacteria</taxon>
        <taxon>Bacillati</taxon>
        <taxon>Actinomycetota</taxon>
        <taxon>Actinomycetes</taxon>
        <taxon>Propionibacteriales</taxon>
        <taxon>Propionibacteriaceae</taxon>
        <taxon>Parenemella</taxon>
    </lineage>
</organism>
<evidence type="ECO:0000256" key="3">
    <source>
        <dbReference type="ARBA" id="ARBA00022741"/>
    </source>
</evidence>
<sequence length="972" mass="107287">MTRTPSTMAVLAQLGFDDVERMRAVVEPWPEEYWPMLYSAAASADPDQCLMLLADLVDAAPERVDQLLDHDRLRRNVTVVLGASDQLGKHLVQHPEQFDDLEEVPARATSWRLPELAGSGDSPQWAGDEVRRAYRDALTRIACRDLTETDPTAIVEDITAEISDLTDEVLQAGMVIARRTVGADADNVRLGVVALGKAGARELNYISDVDVLYVVAPADGASEDDATRIGTKLVGALARFCSSRTPAGTFWTLDAGLRPEGNAGPLVRTLASHQKYYERWAQNWEFQAMLKARPVAGDLELAQDFIDMIDPLVWRVSQEKGFIGESRAMRKRVVDLIPKGQADREIKLGVGGLRDVEFSVQLLQLVHGSADERLRLRGTWEALRALSRHAYIGRRDAEELAEAYDFERVLEHRVQLRRLRRTHLFPDDEAGLAHLARSTGEIVGNDSGVLVRRWKAAKGLVGRLQQRLFYSPVLEAVARLGARDRLSEAAAQDRLEFLGYLDPKAAMAHLQALTSGTSRSVEIQRQLLPAMLEWFANGANPDLGLLSFRQLSEKLGSSPWYLRGLRDEGGMAEHLALVLSTSRYSVNLLQREPSGVQMLTRTSRLDPRSREDMTASMVAAASRREEPKKAMEAIRAQRRTELLRVSLADVLGRTDIDQEGRALSDIAHATIAAALTVAARGVDNAPSLGVIALGRWGGGEMAYGSDVDAMFVMGEGDAQAAGQVIANLRSMLRAPGPDPALVVDTDLRPEGRGGADVRTLSAYRSYYERWSSTWERQAMVRAAAGPGNEDLVADLMAIIDEHRWARPLTTKQVIEVRRLKARMEQERLPRGHDPKANLKLGPGGLSDVEWTVQLLQLQHAHEVRPLRTPNTMAALAAAKDADLVSDEDARILREAWQLASQVRNSVVLVRGRSTDTLPGDRRELAACAELLGYGPSQASHLLDDLAAAMRRSRRVAERLFWGEDPTQGPPAR</sequence>
<dbReference type="InterPro" id="IPR013546">
    <property type="entry name" value="PII_UdlTrfase/GS_AdlTrfase"/>
</dbReference>
<dbReference type="RefSeq" id="WP_094454659.1">
    <property type="nucleotide sequence ID" value="NZ_NMVJ01000008.1"/>
</dbReference>
<dbReference type="InterPro" id="IPR043519">
    <property type="entry name" value="NT_sf"/>
</dbReference>
<evidence type="ECO:0000256" key="6">
    <source>
        <dbReference type="ARBA" id="ARBA00023268"/>
    </source>
</evidence>
<reference evidence="9 10" key="1">
    <citation type="submission" date="2017-07" db="EMBL/GenBank/DDBJ databases">
        <title>Draft whole genome sequences of clinical Proprionibacteriaceae strains.</title>
        <authorList>
            <person name="Bernier A.-M."/>
            <person name="Bernard K."/>
            <person name="Domingo M.-C."/>
        </authorList>
    </citation>
    <scope>NUCLEOTIDE SEQUENCE [LARGE SCALE GENOMIC DNA]</scope>
    <source>
        <strain evidence="9 10">NML 150081</strain>
    </source>
</reference>
<evidence type="ECO:0000256" key="2">
    <source>
        <dbReference type="ARBA" id="ARBA00022695"/>
    </source>
</evidence>
<feature type="domain" description="Glutamate-ammonia ligase adenylyltransferase repeated" evidence="7">
    <location>
        <begin position="573"/>
        <end position="790"/>
    </location>
</feature>
<evidence type="ECO:0000313" key="9">
    <source>
        <dbReference type="EMBL" id="OYN89752.1"/>
    </source>
</evidence>
<evidence type="ECO:0000256" key="1">
    <source>
        <dbReference type="ARBA" id="ARBA00022679"/>
    </source>
</evidence>
<dbReference type="EMBL" id="NMVJ01000008">
    <property type="protein sequence ID" value="OYN89752.1"/>
    <property type="molecule type" value="Genomic_DNA"/>
</dbReference>
<dbReference type="Pfam" id="PF08335">
    <property type="entry name" value="GlnD_UR_UTase"/>
    <property type="match status" value="2"/>
</dbReference>
<evidence type="ECO:0000313" key="10">
    <source>
        <dbReference type="Proteomes" id="UP000216300"/>
    </source>
</evidence>
<name>A0A255EJY0_9ACTN</name>
<dbReference type="GO" id="GO:0000820">
    <property type="term" value="P:regulation of glutamine family amino acid metabolic process"/>
    <property type="evidence" value="ECO:0007669"/>
    <property type="project" value="TreeGrafter"/>
</dbReference>
<feature type="domain" description="PII-uridylyltransferase/Glutamine-synthetase adenylyltransferase" evidence="8">
    <location>
        <begin position="819"/>
        <end position="960"/>
    </location>
</feature>
<evidence type="ECO:0000256" key="4">
    <source>
        <dbReference type="ARBA" id="ARBA00022840"/>
    </source>
</evidence>
<dbReference type="NCBIfam" id="NF010707">
    <property type="entry name" value="PRK14109.1"/>
    <property type="match status" value="1"/>
</dbReference>
<dbReference type="Gene3D" id="1.20.120.330">
    <property type="entry name" value="Nucleotidyltransferases domain 2"/>
    <property type="match status" value="2"/>
</dbReference>
<feature type="domain" description="Glutamate-ammonia ligase adenylyltransferase repeated" evidence="7">
    <location>
        <begin position="78"/>
        <end position="305"/>
    </location>
</feature>
<keyword evidence="3" id="KW-0547">Nucleotide-binding</keyword>
<comment type="caution">
    <text evidence="9">The sequence shown here is derived from an EMBL/GenBank/DDBJ whole genome shotgun (WGS) entry which is preliminary data.</text>
</comment>
<dbReference type="InterPro" id="IPR005190">
    <property type="entry name" value="GlnE_rpt_dom"/>
</dbReference>
<evidence type="ECO:0000256" key="5">
    <source>
        <dbReference type="ARBA" id="ARBA00022842"/>
    </source>
</evidence>
<dbReference type="OrthoDB" id="9759366at2"/>
<keyword evidence="10" id="KW-1185">Reference proteome</keyword>
<feature type="domain" description="PII-uridylyltransferase/Glutamine-synthetase adenylyltransferase" evidence="8">
    <location>
        <begin position="338"/>
        <end position="468"/>
    </location>
</feature>
<accession>A0A255EJY0</accession>
<keyword evidence="5" id="KW-0460">Magnesium</keyword>
<dbReference type="Gene3D" id="3.30.460.10">
    <property type="entry name" value="Beta Polymerase, domain 2"/>
    <property type="match status" value="2"/>
</dbReference>
<keyword evidence="4" id="KW-0067">ATP-binding</keyword>
<dbReference type="SUPFAM" id="SSF81301">
    <property type="entry name" value="Nucleotidyltransferase"/>
    <property type="match status" value="2"/>
</dbReference>
<dbReference type="AlphaFoldDB" id="A0A255EJY0"/>
<dbReference type="PANTHER" id="PTHR30621">
    <property type="entry name" value="GLUTAMINE SYNTHETASE ADENYLYLTRANSFERASE"/>
    <property type="match status" value="1"/>
</dbReference>
<dbReference type="PANTHER" id="PTHR30621:SF0">
    <property type="entry name" value="BIFUNCTIONAL GLUTAMINE SYNTHETASE ADENYLYLTRANSFERASE_ADENYLYL-REMOVING ENZYME"/>
    <property type="match status" value="1"/>
</dbReference>